<dbReference type="EMBL" id="CH940656">
    <property type="protein sequence ID" value="EDW58333.1"/>
    <property type="molecule type" value="Genomic_DNA"/>
</dbReference>
<dbReference type="KEGG" id="dvi:6635163"/>
<keyword evidence="5" id="KW-0999">Mitochondrion inner membrane</keyword>
<evidence type="ECO:0000256" key="4">
    <source>
        <dbReference type="ARBA" id="ARBA00022737"/>
    </source>
</evidence>
<protein>
    <recommendedName>
        <fullName evidence="10">EF-hand domain-containing protein</fullName>
    </recommendedName>
</protein>
<evidence type="ECO:0000256" key="1">
    <source>
        <dbReference type="ARBA" id="ARBA00004273"/>
    </source>
</evidence>
<evidence type="ECO:0000256" key="9">
    <source>
        <dbReference type="ARBA" id="ARBA00038333"/>
    </source>
</evidence>
<organism evidence="11 12">
    <name type="scientific">Drosophila virilis</name>
    <name type="common">Fruit fly</name>
    <dbReference type="NCBI Taxonomy" id="7244"/>
    <lineage>
        <taxon>Eukaryota</taxon>
        <taxon>Metazoa</taxon>
        <taxon>Ecdysozoa</taxon>
        <taxon>Arthropoda</taxon>
        <taxon>Hexapoda</taxon>
        <taxon>Insecta</taxon>
        <taxon>Pterygota</taxon>
        <taxon>Neoptera</taxon>
        <taxon>Endopterygota</taxon>
        <taxon>Diptera</taxon>
        <taxon>Brachycera</taxon>
        <taxon>Muscomorpha</taxon>
        <taxon>Ephydroidea</taxon>
        <taxon>Drosophilidae</taxon>
        <taxon>Drosophila</taxon>
    </lineage>
</organism>
<dbReference type="eggNOG" id="KOG2643">
    <property type="taxonomic scope" value="Eukaryota"/>
</dbReference>
<sequence length="364" mass="42194">MQGWLLHANAEKLNPEAKEPRGLFPKVETGARRVTFRDITIQEYENRLRVCSQPEKIFCYFATIKTENDAGKLKVFMTPVDFLRSLRPGLRQPEGLGLNQFRRMDREKIKKLKCSGLPKDSIFYKLRPDGLLTFCDFLYLVMLLTMPEKYFKMGFRLFDQQGNGNLSIRDMNTLLLGITHDERFRNISAVHFYFFGPQLNQKLSLAKFLEFRRQLQHDVLLLEFNLLKKKPMSKAEKTNTLKRINKKYQPVKRGITQDEFMSFFRFVQHLPDIETALSYHYLAGADISRGALKHISDVLVGVPLSAHVIDVIFTVFNTKNSGILGCNGFIEALRHRMLRCKHTSFNLEDLYGSILKCAKEALIV</sequence>
<keyword evidence="6" id="KW-0809">Transit peptide</keyword>
<dbReference type="Proteomes" id="UP000008792">
    <property type="component" value="Unassembled WGS sequence"/>
</dbReference>
<keyword evidence="7" id="KW-0496">Mitochondrion</keyword>
<dbReference type="PhylomeDB" id="B4MB62"/>
<dbReference type="PANTHER" id="PTHR12294:SF1">
    <property type="entry name" value="CALCIUM UPTAKE PROTEIN 1, MITOCHONDRIAL"/>
    <property type="match status" value="1"/>
</dbReference>
<evidence type="ECO:0000256" key="5">
    <source>
        <dbReference type="ARBA" id="ARBA00022792"/>
    </source>
</evidence>
<dbReference type="InterPro" id="IPR011992">
    <property type="entry name" value="EF-hand-dom_pair"/>
</dbReference>
<feature type="domain" description="EF-hand" evidence="10">
    <location>
        <begin position="146"/>
        <end position="181"/>
    </location>
</feature>
<comment type="similarity">
    <text evidence="9">Belongs to the MICU1 family. MICU1 subfamily.</text>
</comment>
<evidence type="ECO:0000259" key="10">
    <source>
        <dbReference type="PROSITE" id="PS50222"/>
    </source>
</evidence>
<keyword evidence="12" id="KW-1185">Reference proteome</keyword>
<dbReference type="InterPro" id="IPR002048">
    <property type="entry name" value="EF_hand_dom"/>
</dbReference>
<dbReference type="PANTHER" id="PTHR12294">
    <property type="entry name" value="EF HAND DOMAIN FAMILY A1,A2-RELATED"/>
    <property type="match status" value="1"/>
</dbReference>
<evidence type="ECO:0000313" key="11">
    <source>
        <dbReference type="EMBL" id="EDW58333.1"/>
    </source>
</evidence>
<dbReference type="InterPro" id="IPR039800">
    <property type="entry name" value="MICU1/2/3"/>
</dbReference>
<dbReference type="OrthoDB" id="10056860at2759"/>
<proteinExistence type="inferred from homology"/>
<dbReference type="GO" id="GO:1990246">
    <property type="term" value="C:uniplex complex"/>
    <property type="evidence" value="ECO:0007669"/>
    <property type="project" value="TreeGrafter"/>
</dbReference>
<keyword evidence="8" id="KW-0472">Membrane</keyword>
<dbReference type="Pfam" id="PF13833">
    <property type="entry name" value="EF-hand_8"/>
    <property type="match status" value="1"/>
</dbReference>
<name>B4MB62_DROVI</name>
<evidence type="ECO:0000256" key="8">
    <source>
        <dbReference type="ARBA" id="ARBA00023136"/>
    </source>
</evidence>
<dbReference type="SUPFAM" id="SSF47473">
    <property type="entry name" value="EF-hand"/>
    <property type="match status" value="1"/>
</dbReference>
<gene>
    <name evidence="11" type="primary">Dvir\GJ14371</name>
    <name evidence="11" type="ORF">Dvir_GJ14371</name>
</gene>
<dbReference type="HOGENOM" id="CLU_027103_3_1_1"/>
<dbReference type="GO" id="GO:0036444">
    <property type="term" value="P:calcium import into the mitochondrion"/>
    <property type="evidence" value="ECO:0007669"/>
    <property type="project" value="TreeGrafter"/>
</dbReference>
<dbReference type="STRING" id="7244.B4MB62"/>
<dbReference type="OMA" id="TDHIIDI"/>
<evidence type="ECO:0000256" key="7">
    <source>
        <dbReference type="ARBA" id="ARBA00023128"/>
    </source>
</evidence>
<evidence type="ECO:0000313" key="12">
    <source>
        <dbReference type="Proteomes" id="UP000008792"/>
    </source>
</evidence>
<evidence type="ECO:0000256" key="3">
    <source>
        <dbReference type="ARBA" id="ARBA00022723"/>
    </source>
</evidence>
<keyword evidence="3" id="KW-0479">Metal-binding</keyword>
<reference evidence="11 12" key="1">
    <citation type="journal article" date="2007" name="Nature">
        <title>Evolution of genes and genomes on the Drosophila phylogeny.</title>
        <authorList>
            <consortium name="Drosophila 12 Genomes Consortium"/>
            <person name="Clark A.G."/>
            <person name="Eisen M.B."/>
            <person name="Smith D.R."/>
            <person name="Bergman C.M."/>
            <person name="Oliver B."/>
            <person name="Markow T.A."/>
            <person name="Kaufman T.C."/>
            <person name="Kellis M."/>
            <person name="Gelbart W."/>
            <person name="Iyer V.N."/>
            <person name="Pollard D.A."/>
            <person name="Sackton T.B."/>
            <person name="Larracuente A.M."/>
            <person name="Singh N.D."/>
            <person name="Abad J.P."/>
            <person name="Abt D.N."/>
            <person name="Adryan B."/>
            <person name="Aguade M."/>
            <person name="Akashi H."/>
            <person name="Anderson W.W."/>
            <person name="Aquadro C.F."/>
            <person name="Ardell D.H."/>
            <person name="Arguello R."/>
            <person name="Artieri C.G."/>
            <person name="Barbash D.A."/>
            <person name="Barker D."/>
            <person name="Barsanti P."/>
            <person name="Batterham P."/>
            <person name="Batzoglou S."/>
            <person name="Begun D."/>
            <person name="Bhutkar A."/>
            <person name="Blanco E."/>
            <person name="Bosak S.A."/>
            <person name="Bradley R.K."/>
            <person name="Brand A.D."/>
            <person name="Brent M.R."/>
            <person name="Brooks A.N."/>
            <person name="Brown R.H."/>
            <person name="Butlin R.K."/>
            <person name="Caggese C."/>
            <person name="Calvi B.R."/>
            <person name="Bernardo de Carvalho A."/>
            <person name="Caspi A."/>
            <person name="Castrezana S."/>
            <person name="Celniker S.E."/>
            <person name="Chang J.L."/>
            <person name="Chapple C."/>
            <person name="Chatterji S."/>
            <person name="Chinwalla A."/>
            <person name="Civetta A."/>
            <person name="Clifton S.W."/>
            <person name="Comeron J.M."/>
            <person name="Costello J.C."/>
            <person name="Coyne J.A."/>
            <person name="Daub J."/>
            <person name="David R.G."/>
            <person name="Delcher A.L."/>
            <person name="Delehaunty K."/>
            <person name="Do C.B."/>
            <person name="Ebling H."/>
            <person name="Edwards K."/>
            <person name="Eickbush T."/>
            <person name="Evans J.D."/>
            <person name="Filipski A."/>
            <person name="Findeiss S."/>
            <person name="Freyhult E."/>
            <person name="Fulton L."/>
            <person name="Fulton R."/>
            <person name="Garcia A.C."/>
            <person name="Gardiner A."/>
            <person name="Garfield D.A."/>
            <person name="Garvin B.E."/>
            <person name="Gibson G."/>
            <person name="Gilbert D."/>
            <person name="Gnerre S."/>
            <person name="Godfrey J."/>
            <person name="Good R."/>
            <person name="Gotea V."/>
            <person name="Gravely B."/>
            <person name="Greenberg A.J."/>
            <person name="Griffiths-Jones S."/>
            <person name="Gross S."/>
            <person name="Guigo R."/>
            <person name="Gustafson E.A."/>
            <person name="Haerty W."/>
            <person name="Hahn M.W."/>
            <person name="Halligan D.L."/>
            <person name="Halpern A.L."/>
            <person name="Halter G.M."/>
            <person name="Han M.V."/>
            <person name="Heger A."/>
            <person name="Hillier L."/>
            <person name="Hinrichs A.S."/>
            <person name="Holmes I."/>
            <person name="Hoskins R.A."/>
            <person name="Hubisz M.J."/>
            <person name="Hultmark D."/>
            <person name="Huntley M.A."/>
            <person name="Jaffe D.B."/>
            <person name="Jagadeeshan S."/>
            <person name="Jeck W.R."/>
            <person name="Johnson J."/>
            <person name="Jones C.D."/>
            <person name="Jordan W.C."/>
            <person name="Karpen G.H."/>
            <person name="Kataoka E."/>
            <person name="Keightley P.D."/>
            <person name="Kheradpour P."/>
            <person name="Kirkness E.F."/>
            <person name="Koerich L.B."/>
            <person name="Kristiansen K."/>
            <person name="Kudrna D."/>
            <person name="Kulathinal R.J."/>
            <person name="Kumar S."/>
            <person name="Kwok R."/>
            <person name="Lander E."/>
            <person name="Langley C.H."/>
            <person name="Lapoint R."/>
            <person name="Lazzaro B.P."/>
            <person name="Lee S.J."/>
            <person name="Levesque L."/>
            <person name="Li R."/>
            <person name="Lin C.F."/>
            <person name="Lin M.F."/>
            <person name="Lindblad-Toh K."/>
            <person name="Llopart A."/>
            <person name="Long M."/>
            <person name="Low L."/>
            <person name="Lozovsky E."/>
            <person name="Lu J."/>
            <person name="Luo M."/>
            <person name="Machado C.A."/>
            <person name="Makalowski W."/>
            <person name="Marzo M."/>
            <person name="Matsuda M."/>
            <person name="Matzkin L."/>
            <person name="McAllister B."/>
            <person name="McBride C.S."/>
            <person name="McKernan B."/>
            <person name="McKernan K."/>
            <person name="Mendez-Lago M."/>
            <person name="Minx P."/>
            <person name="Mollenhauer M.U."/>
            <person name="Montooth K."/>
            <person name="Mount S.M."/>
            <person name="Mu X."/>
            <person name="Myers E."/>
            <person name="Negre B."/>
            <person name="Newfeld S."/>
            <person name="Nielsen R."/>
            <person name="Noor M.A."/>
            <person name="O'Grady P."/>
            <person name="Pachter L."/>
            <person name="Papaceit M."/>
            <person name="Parisi M.J."/>
            <person name="Parisi M."/>
            <person name="Parts L."/>
            <person name="Pedersen J.S."/>
            <person name="Pesole G."/>
            <person name="Phillippy A.M."/>
            <person name="Ponting C.P."/>
            <person name="Pop M."/>
            <person name="Porcelli D."/>
            <person name="Powell J.R."/>
            <person name="Prohaska S."/>
            <person name="Pruitt K."/>
            <person name="Puig M."/>
            <person name="Quesneville H."/>
            <person name="Ram K.R."/>
            <person name="Rand D."/>
            <person name="Rasmussen M.D."/>
            <person name="Reed L.K."/>
            <person name="Reenan R."/>
            <person name="Reily A."/>
            <person name="Remington K.A."/>
            <person name="Rieger T.T."/>
            <person name="Ritchie M.G."/>
            <person name="Robin C."/>
            <person name="Rogers Y.H."/>
            <person name="Rohde C."/>
            <person name="Rozas J."/>
            <person name="Rubenfield M.J."/>
            <person name="Ruiz A."/>
            <person name="Russo S."/>
            <person name="Salzberg S.L."/>
            <person name="Sanchez-Gracia A."/>
            <person name="Saranga D.J."/>
            <person name="Sato H."/>
            <person name="Schaeffer S.W."/>
            <person name="Schatz M.C."/>
            <person name="Schlenke T."/>
            <person name="Schwartz R."/>
            <person name="Segarra C."/>
            <person name="Singh R.S."/>
            <person name="Sirot L."/>
            <person name="Sirota M."/>
            <person name="Sisneros N.B."/>
            <person name="Smith C.D."/>
            <person name="Smith T.F."/>
            <person name="Spieth J."/>
            <person name="Stage D.E."/>
            <person name="Stark A."/>
            <person name="Stephan W."/>
            <person name="Strausberg R.L."/>
            <person name="Strempel S."/>
            <person name="Sturgill D."/>
            <person name="Sutton G."/>
            <person name="Sutton G.G."/>
            <person name="Tao W."/>
            <person name="Teichmann S."/>
            <person name="Tobari Y.N."/>
            <person name="Tomimura Y."/>
            <person name="Tsolas J.M."/>
            <person name="Valente V.L."/>
            <person name="Venter E."/>
            <person name="Venter J.C."/>
            <person name="Vicario S."/>
            <person name="Vieira F.G."/>
            <person name="Vilella A.J."/>
            <person name="Villasante A."/>
            <person name="Walenz B."/>
            <person name="Wang J."/>
            <person name="Wasserman M."/>
            <person name="Watts T."/>
            <person name="Wilson D."/>
            <person name="Wilson R.K."/>
            <person name="Wing R.A."/>
            <person name="Wolfner M.F."/>
            <person name="Wong A."/>
            <person name="Wong G.K."/>
            <person name="Wu C.I."/>
            <person name="Wu G."/>
            <person name="Yamamoto D."/>
            <person name="Yang H.P."/>
            <person name="Yang S.P."/>
            <person name="Yorke J.A."/>
            <person name="Yoshida K."/>
            <person name="Zdobnov E."/>
            <person name="Zhang P."/>
            <person name="Zhang Y."/>
            <person name="Zimin A.V."/>
            <person name="Baldwin J."/>
            <person name="Abdouelleil A."/>
            <person name="Abdulkadir J."/>
            <person name="Abebe A."/>
            <person name="Abera B."/>
            <person name="Abreu J."/>
            <person name="Acer S.C."/>
            <person name="Aftuck L."/>
            <person name="Alexander A."/>
            <person name="An P."/>
            <person name="Anderson E."/>
            <person name="Anderson S."/>
            <person name="Arachi H."/>
            <person name="Azer M."/>
            <person name="Bachantsang P."/>
            <person name="Barry A."/>
            <person name="Bayul T."/>
            <person name="Berlin A."/>
            <person name="Bessette D."/>
            <person name="Bloom T."/>
            <person name="Blye J."/>
            <person name="Boguslavskiy L."/>
            <person name="Bonnet C."/>
            <person name="Boukhgalter B."/>
            <person name="Bourzgui I."/>
            <person name="Brown A."/>
            <person name="Cahill P."/>
            <person name="Channer S."/>
            <person name="Cheshatsang Y."/>
            <person name="Chuda L."/>
            <person name="Citroen M."/>
            <person name="Collymore A."/>
            <person name="Cooke P."/>
            <person name="Costello M."/>
            <person name="D'Aco K."/>
            <person name="Daza R."/>
            <person name="De Haan G."/>
            <person name="DeGray S."/>
            <person name="DeMaso C."/>
            <person name="Dhargay N."/>
            <person name="Dooley K."/>
            <person name="Dooley E."/>
            <person name="Doricent M."/>
            <person name="Dorje P."/>
            <person name="Dorjee K."/>
            <person name="Dupes A."/>
            <person name="Elong R."/>
            <person name="Falk J."/>
            <person name="Farina A."/>
            <person name="Faro S."/>
            <person name="Ferguson D."/>
            <person name="Fisher S."/>
            <person name="Foley C.D."/>
            <person name="Franke A."/>
            <person name="Friedrich D."/>
            <person name="Gadbois L."/>
            <person name="Gearin G."/>
            <person name="Gearin C.R."/>
            <person name="Giannoukos G."/>
            <person name="Goode T."/>
            <person name="Graham J."/>
            <person name="Grandbois E."/>
            <person name="Grewal S."/>
            <person name="Gyaltsen K."/>
            <person name="Hafez N."/>
            <person name="Hagos B."/>
            <person name="Hall J."/>
            <person name="Henson C."/>
            <person name="Hollinger A."/>
            <person name="Honan T."/>
            <person name="Huard M.D."/>
            <person name="Hughes L."/>
            <person name="Hurhula B."/>
            <person name="Husby M.E."/>
            <person name="Kamat A."/>
            <person name="Kanga B."/>
            <person name="Kashin S."/>
            <person name="Khazanovich D."/>
            <person name="Kisner P."/>
            <person name="Lance K."/>
            <person name="Lara M."/>
            <person name="Lee W."/>
            <person name="Lennon N."/>
            <person name="Letendre F."/>
            <person name="LeVine R."/>
            <person name="Lipovsky A."/>
            <person name="Liu X."/>
            <person name="Liu J."/>
            <person name="Liu S."/>
            <person name="Lokyitsang T."/>
            <person name="Lokyitsang Y."/>
            <person name="Lubonja R."/>
            <person name="Lui A."/>
            <person name="MacDonald P."/>
            <person name="Magnisalis V."/>
            <person name="Maru K."/>
            <person name="Matthews C."/>
            <person name="McCusker W."/>
            <person name="McDonough S."/>
            <person name="Mehta T."/>
            <person name="Meldrim J."/>
            <person name="Meneus L."/>
            <person name="Mihai O."/>
            <person name="Mihalev A."/>
            <person name="Mihova T."/>
            <person name="Mittelman R."/>
            <person name="Mlenga V."/>
            <person name="Montmayeur A."/>
            <person name="Mulrain L."/>
            <person name="Navidi A."/>
            <person name="Naylor J."/>
            <person name="Negash T."/>
            <person name="Nguyen T."/>
            <person name="Nguyen N."/>
            <person name="Nicol R."/>
            <person name="Norbu C."/>
            <person name="Norbu N."/>
            <person name="Novod N."/>
            <person name="O'Neill B."/>
            <person name="Osman S."/>
            <person name="Markiewicz E."/>
            <person name="Oyono O.L."/>
            <person name="Patti C."/>
            <person name="Phunkhang P."/>
            <person name="Pierre F."/>
            <person name="Priest M."/>
            <person name="Raghuraman S."/>
            <person name="Rege F."/>
            <person name="Reyes R."/>
            <person name="Rise C."/>
            <person name="Rogov P."/>
            <person name="Ross K."/>
            <person name="Ryan E."/>
            <person name="Settipalli S."/>
            <person name="Shea T."/>
            <person name="Sherpa N."/>
            <person name="Shi L."/>
            <person name="Shih D."/>
            <person name="Sparrow T."/>
            <person name="Spaulding J."/>
            <person name="Stalker J."/>
            <person name="Stange-Thomann N."/>
            <person name="Stavropoulos S."/>
            <person name="Stone C."/>
            <person name="Strader C."/>
            <person name="Tesfaye S."/>
            <person name="Thomson T."/>
            <person name="Thoulutsang Y."/>
            <person name="Thoulutsang D."/>
            <person name="Topham K."/>
            <person name="Topping I."/>
            <person name="Tsamla T."/>
            <person name="Vassiliev H."/>
            <person name="Vo A."/>
            <person name="Wangchuk T."/>
            <person name="Wangdi T."/>
            <person name="Weiand M."/>
            <person name="Wilkinson J."/>
            <person name="Wilson A."/>
            <person name="Yadav S."/>
            <person name="Young G."/>
            <person name="Yu Q."/>
            <person name="Zembek L."/>
            <person name="Zhong D."/>
            <person name="Zimmer A."/>
            <person name="Zwirko Z."/>
            <person name="Jaffe D.B."/>
            <person name="Alvarez P."/>
            <person name="Brockman W."/>
            <person name="Butler J."/>
            <person name="Chin C."/>
            <person name="Gnerre S."/>
            <person name="Grabherr M."/>
            <person name="Kleber M."/>
            <person name="Mauceli E."/>
            <person name="MacCallum I."/>
        </authorList>
    </citation>
    <scope>NUCLEOTIDE SEQUENCE [LARGE SCALE GENOMIC DNA]</scope>
    <source>
        <strain evidence="12">Tucson 15010-1051.87</strain>
    </source>
</reference>
<dbReference type="InParanoid" id="B4MB62"/>
<dbReference type="Gene3D" id="1.10.238.10">
    <property type="entry name" value="EF-hand"/>
    <property type="match status" value="1"/>
</dbReference>
<dbReference type="GO" id="GO:0005509">
    <property type="term" value="F:calcium ion binding"/>
    <property type="evidence" value="ECO:0007669"/>
    <property type="project" value="InterPro"/>
</dbReference>
<dbReference type="PROSITE" id="PS50222">
    <property type="entry name" value="EF_HAND_2"/>
    <property type="match status" value="1"/>
</dbReference>
<comment type="subcellular location">
    <subcellularLocation>
        <location evidence="1">Mitochondrion inner membrane</location>
    </subcellularLocation>
    <subcellularLocation>
        <location evidence="2">Mitochondrion intermembrane space</location>
    </subcellularLocation>
</comment>
<dbReference type="AlphaFoldDB" id="B4MB62"/>
<keyword evidence="4" id="KW-0677">Repeat</keyword>
<dbReference type="GO" id="GO:0051560">
    <property type="term" value="P:mitochondrial calcium ion homeostasis"/>
    <property type="evidence" value="ECO:0007669"/>
    <property type="project" value="TreeGrafter"/>
</dbReference>
<dbReference type="SMR" id="B4MB62"/>
<evidence type="ECO:0000256" key="6">
    <source>
        <dbReference type="ARBA" id="ARBA00022946"/>
    </source>
</evidence>
<dbReference type="GO" id="GO:0005758">
    <property type="term" value="C:mitochondrial intermembrane space"/>
    <property type="evidence" value="ECO:0007669"/>
    <property type="project" value="UniProtKB-SubCell"/>
</dbReference>
<dbReference type="CDD" id="cd15900">
    <property type="entry name" value="EFh_MICU"/>
    <property type="match status" value="1"/>
</dbReference>
<evidence type="ECO:0000256" key="2">
    <source>
        <dbReference type="ARBA" id="ARBA00004569"/>
    </source>
</evidence>
<accession>B4MB62</accession>